<dbReference type="AlphaFoldDB" id="A0A8J7M3K7"/>
<dbReference type="Proteomes" id="UP000636888">
    <property type="component" value="Unassembled WGS sequence"/>
</dbReference>
<organism evidence="3 4">
    <name type="scientific">Geomesophilobacter sediminis</name>
    <dbReference type="NCBI Taxonomy" id="2798584"/>
    <lineage>
        <taxon>Bacteria</taxon>
        <taxon>Pseudomonadati</taxon>
        <taxon>Thermodesulfobacteriota</taxon>
        <taxon>Desulfuromonadia</taxon>
        <taxon>Geobacterales</taxon>
        <taxon>Geobacteraceae</taxon>
        <taxon>Geomesophilobacter</taxon>
    </lineage>
</organism>
<comment type="caution">
    <text evidence="3">The sequence shown here is derived from an EMBL/GenBank/DDBJ whole genome shotgun (WGS) entry which is preliminary data.</text>
</comment>
<feature type="region of interest" description="Disordered" evidence="1">
    <location>
        <begin position="108"/>
        <end position="141"/>
    </location>
</feature>
<dbReference type="Gene3D" id="3.30.70.100">
    <property type="match status" value="1"/>
</dbReference>
<accession>A0A8J7M3K7</accession>
<evidence type="ECO:0000256" key="1">
    <source>
        <dbReference type="SAM" id="MobiDB-lite"/>
    </source>
</evidence>
<dbReference type="RefSeq" id="WP_199386775.1">
    <property type="nucleotide sequence ID" value="NZ_JAEMHM010000026.1"/>
</dbReference>
<dbReference type="InterPro" id="IPR036163">
    <property type="entry name" value="HMA_dom_sf"/>
</dbReference>
<dbReference type="SUPFAM" id="SSF55008">
    <property type="entry name" value="HMA, heavy metal-associated domain"/>
    <property type="match status" value="1"/>
</dbReference>
<proteinExistence type="predicted"/>
<sequence length="141" mass="14732">MARPRIQNVALIIAAVLILIGFGFAVRVRPTADRVALLSTRGMTGGCCTSAVQKVLQSLRGVASVRIDRAEAKVIVGFDSRKTAPVNLAAAVSAAGYPTQVQKVETVEEFRSESAKRGGPTGPDQTAQTDGCGGCCSQNRN</sequence>
<gene>
    <name evidence="3" type="ORF">JFN93_23215</name>
</gene>
<dbReference type="EMBL" id="JAEMHM010000026">
    <property type="protein sequence ID" value="MBJ6727636.1"/>
    <property type="molecule type" value="Genomic_DNA"/>
</dbReference>
<name>A0A8J7M3K7_9BACT</name>
<reference evidence="3" key="1">
    <citation type="submission" date="2020-12" db="EMBL/GenBank/DDBJ databases">
        <title>Geomonas sp. Red875, isolated from river sediment.</title>
        <authorList>
            <person name="Xu Z."/>
            <person name="Zhang Z."/>
            <person name="Masuda Y."/>
            <person name="Itoh H."/>
            <person name="Senoo K."/>
        </authorList>
    </citation>
    <scope>NUCLEOTIDE SEQUENCE</scope>
    <source>
        <strain evidence="3">Red875</strain>
    </source>
</reference>
<dbReference type="InterPro" id="IPR006121">
    <property type="entry name" value="HMA_dom"/>
</dbReference>
<protein>
    <submittedName>
        <fullName evidence="3">Heavy-metal-associated domain-containing protein</fullName>
    </submittedName>
</protein>
<dbReference type="GO" id="GO:0046872">
    <property type="term" value="F:metal ion binding"/>
    <property type="evidence" value="ECO:0007669"/>
    <property type="project" value="InterPro"/>
</dbReference>
<feature type="domain" description="HMA" evidence="2">
    <location>
        <begin position="34"/>
        <end position="100"/>
    </location>
</feature>
<dbReference type="Pfam" id="PF00403">
    <property type="entry name" value="HMA"/>
    <property type="match status" value="1"/>
</dbReference>
<evidence type="ECO:0000313" key="3">
    <source>
        <dbReference type="EMBL" id="MBJ6727636.1"/>
    </source>
</evidence>
<keyword evidence="4" id="KW-1185">Reference proteome</keyword>
<evidence type="ECO:0000259" key="2">
    <source>
        <dbReference type="PROSITE" id="PS50846"/>
    </source>
</evidence>
<dbReference type="PROSITE" id="PS50846">
    <property type="entry name" value="HMA_2"/>
    <property type="match status" value="1"/>
</dbReference>
<evidence type="ECO:0000313" key="4">
    <source>
        <dbReference type="Proteomes" id="UP000636888"/>
    </source>
</evidence>